<organism evidence="2 3">
    <name type="scientific">Romanomermis culicivorax</name>
    <name type="common">Nematode worm</name>
    <dbReference type="NCBI Taxonomy" id="13658"/>
    <lineage>
        <taxon>Eukaryota</taxon>
        <taxon>Metazoa</taxon>
        <taxon>Ecdysozoa</taxon>
        <taxon>Nematoda</taxon>
        <taxon>Enoplea</taxon>
        <taxon>Dorylaimia</taxon>
        <taxon>Mermithida</taxon>
        <taxon>Mermithoidea</taxon>
        <taxon>Mermithidae</taxon>
        <taxon>Romanomermis</taxon>
    </lineage>
</organism>
<feature type="region of interest" description="Disordered" evidence="1">
    <location>
        <begin position="194"/>
        <end position="222"/>
    </location>
</feature>
<evidence type="ECO:0000313" key="2">
    <source>
        <dbReference type="Proteomes" id="UP000887565"/>
    </source>
</evidence>
<reference evidence="3" key="1">
    <citation type="submission" date="2022-11" db="UniProtKB">
        <authorList>
            <consortium name="WormBaseParasite"/>
        </authorList>
    </citation>
    <scope>IDENTIFICATION</scope>
</reference>
<evidence type="ECO:0000313" key="3">
    <source>
        <dbReference type="WBParaSite" id="nRc.2.0.1.t23882-RA"/>
    </source>
</evidence>
<evidence type="ECO:0000256" key="1">
    <source>
        <dbReference type="SAM" id="MobiDB-lite"/>
    </source>
</evidence>
<dbReference type="AlphaFoldDB" id="A0A915JCJ3"/>
<sequence length="263" mass="29259">MAAQLDTSFGGHTEHCFPHYEANPNRGRDVSIPNRIHPDYTIKEKGKNVYGYDALSEDEEFEEPLSKKQIRAPIMKKVVDMHHPASTQVSQPTVNKSVPIVQGSQRDPSIDGSIPDIYTTLEVKWFRDSGRTDDQINRLGRRKITRKANRAKKRDGDDVIEISDNKGERTVSTTLMDSKFVGLTTLLTDSTKSKTKTMLTGQTPGTSSSRRQGQSTAVRAKVHSKSTTFQASIGWGKDVALFSQYNAYTSSLLLNVMAAQSLH</sequence>
<name>A0A915JCJ3_ROMCU</name>
<keyword evidence="2" id="KW-1185">Reference proteome</keyword>
<protein>
    <submittedName>
        <fullName evidence="3">Uncharacterized protein</fullName>
    </submittedName>
</protein>
<feature type="compositionally biased region" description="Polar residues" evidence="1">
    <location>
        <begin position="201"/>
        <end position="217"/>
    </location>
</feature>
<proteinExistence type="predicted"/>
<accession>A0A915JCJ3</accession>
<dbReference type="WBParaSite" id="nRc.2.0.1.t23882-RA">
    <property type="protein sequence ID" value="nRc.2.0.1.t23882-RA"/>
    <property type="gene ID" value="nRc.2.0.1.g23882"/>
</dbReference>
<dbReference type="Proteomes" id="UP000887565">
    <property type="component" value="Unplaced"/>
</dbReference>